<gene>
    <name evidence="1" type="ORF">NCTC11647_03989</name>
</gene>
<evidence type="ECO:0000313" key="1">
    <source>
        <dbReference type="EMBL" id="SPY45205.1"/>
    </source>
</evidence>
<dbReference type="Proteomes" id="UP000251647">
    <property type="component" value="Unassembled WGS sequence"/>
</dbReference>
<organism evidence="1 2">
    <name type="scientific">Photobacterium damselae</name>
    <dbReference type="NCBI Taxonomy" id="38293"/>
    <lineage>
        <taxon>Bacteria</taxon>
        <taxon>Pseudomonadati</taxon>
        <taxon>Pseudomonadota</taxon>
        <taxon>Gammaproteobacteria</taxon>
        <taxon>Vibrionales</taxon>
        <taxon>Vibrionaceae</taxon>
        <taxon>Photobacterium</taxon>
    </lineage>
</organism>
<name>A0A2T3Q3R0_PHODM</name>
<evidence type="ECO:0000313" key="2">
    <source>
        <dbReference type="Proteomes" id="UP000251647"/>
    </source>
</evidence>
<dbReference type="RefSeq" id="WP_036766163.1">
    <property type="nucleotide sequence ID" value="NZ_PYOG01000049.1"/>
</dbReference>
<sequence>MKKSFSIAILLASSSAANATSKSVVLDAIDPVLTACIDLRLDKLVRKGTSQSSDLTVDNYKYNTNGKIIQRDYLDRKFDYEYNFDVMLKKRVL</sequence>
<dbReference type="AlphaFoldDB" id="A0A2T3Q3R0"/>
<dbReference type="EMBL" id="UATL01000006">
    <property type="protein sequence ID" value="SPY45205.1"/>
    <property type="molecule type" value="Genomic_DNA"/>
</dbReference>
<accession>A0A2T3Q3R0</accession>
<proteinExistence type="predicted"/>
<reference evidence="1 2" key="1">
    <citation type="submission" date="2018-06" db="EMBL/GenBank/DDBJ databases">
        <authorList>
            <consortium name="Pathogen Informatics"/>
            <person name="Doyle S."/>
        </authorList>
    </citation>
    <scope>NUCLEOTIDE SEQUENCE [LARGE SCALE GENOMIC DNA]</scope>
    <source>
        <strain evidence="1 2">NCTC11647</strain>
    </source>
</reference>
<protein>
    <submittedName>
        <fullName evidence="1">Uncharacterized protein</fullName>
    </submittedName>
</protein>